<protein>
    <submittedName>
        <fullName evidence="1">Uncharacterized protein</fullName>
    </submittedName>
</protein>
<dbReference type="EMBL" id="HE806280">
    <property type="protein sequence ID" value="CCH57789.1"/>
    <property type="molecule type" value="Genomic_DNA"/>
</dbReference>
<evidence type="ECO:0000313" key="2">
    <source>
        <dbReference type="Proteomes" id="UP000002880"/>
    </source>
</evidence>
<evidence type="ECO:0000313" key="1">
    <source>
        <dbReference type="EMBL" id="CCH57789.1"/>
    </source>
</evidence>
<sequence length="57" mass="6751">MKYKIGDRVYWTYLGRKLRIKRVGFGGNVYVCSYDKPPYEVIGFFRPSEIKPIITCK</sequence>
<accession>I2GUI8</accession>
<dbReference type="GeneID" id="12979068"/>
<reference evidence="1 2" key="1">
    <citation type="submission" date="2012-05" db="EMBL/GenBank/DDBJ databases">
        <title>The genome sequence of bacteriophage AP22 lytic for Acinetobacter baumannii.</title>
        <authorList>
            <person name="Volozhantsev N.V."/>
            <person name="Popova A.V."/>
            <person name="Bogun A.G."/>
        </authorList>
    </citation>
    <scope>NUCLEOTIDE SEQUENCE [LARGE SCALE GENOMIC DNA]</scope>
</reference>
<dbReference type="RefSeq" id="YP_006383831.1">
    <property type="nucleotide sequence ID" value="NC_017984.1"/>
</dbReference>
<dbReference type="Proteomes" id="UP000002880">
    <property type="component" value="Segment"/>
</dbReference>
<reference evidence="1 2" key="2">
    <citation type="submission" date="2012-05" db="EMBL/GenBank/DDBJ databases">
        <authorList>
            <person name="Volozhantsev N."/>
        </authorList>
    </citation>
    <scope>NUCLEOTIDE SEQUENCE [LARGE SCALE GENOMIC DNA]</scope>
</reference>
<proteinExistence type="predicted"/>
<name>I2GUI8_9CAUD</name>
<dbReference type="OrthoDB" id="22893at10239"/>
<organism evidence="1 2">
    <name type="scientific">Acinetobacter phage AP22</name>
    <dbReference type="NCBI Taxonomy" id="1187128"/>
    <lineage>
        <taxon>Viruses</taxon>
        <taxon>Duplodnaviria</taxon>
        <taxon>Heunggongvirae</taxon>
        <taxon>Uroviricota</taxon>
        <taxon>Caudoviricetes</taxon>
        <taxon>Obolenskvirus</taxon>
        <taxon>Obolenskvirus AP22</taxon>
    </lineage>
</organism>
<keyword evidence="2" id="KW-1185">Reference proteome</keyword>
<dbReference type="KEGG" id="vg:12979068"/>